<keyword evidence="2" id="KW-1185">Reference proteome</keyword>
<evidence type="ECO:0000313" key="1">
    <source>
        <dbReference type="EMBL" id="KAI3750426.1"/>
    </source>
</evidence>
<evidence type="ECO:0000313" key="2">
    <source>
        <dbReference type="Proteomes" id="UP001055811"/>
    </source>
</evidence>
<protein>
    <submittedName>
        <fullName evidence="1">Uncharacterized protein</fullName>
    </submittedName>
</protein>
<gene>
    <name evidence="1" type="ORF">L2E82_21061</name>
</gene>
<reference evidence="2" key="1">
    <citation type="journal article" date="2022" name="Mol. Ecol. Resour.">
        <title>The genomes of chicory, endive, great burdock and yacon provide insights into Asteraceae palaeo-polyploidization history and plant inulin production.</title>
        <authorList>
            <person name="Fan W."/>
            <person name="Wang S."/>
            <person name="Wang H."/>
            <person name="Wang A."/>
            <person name="Jiang F."/>
            <person name="Liu H."/>
            <person name="Zhao H."/>
            <person name="Xu D."/>
            <person name="Zhang Y."/>
        </authorList>
    </citation>
    <scope>NUCLEOTIDE SEQUENCE [LARGE SCALE GENOMIC DNA]</scope>
    <source>
        <strain evidence="2">cv. Punajuju</strain>
    </source>
</reference>
<dbReference type="Proteomes" id="UP001055811">
    <property type="component" value="Linkage Group LG04"/>
</dbReference>
<reference evidence="1 2" key="2">
    <citation type="journal article" date="2022" name="Mol. Ecol. Resour.">
        <title>The genomes of chicory, endive, great burdock and yacon provide insights into Asteraceae paleo-polyploidization history and plant inulin production.</title>
        <authorList>
            <person name="Fan W."/>
            <person name="Wang S."/>
            <person name="Wang H."/>
            <person name="Wang A."/>
            <person name="Jiang F."/>
            <person name="Liu H."/>
            <person name="Zhao H."/>
            <person name="Xu D."/>
            <person name="Zhang Y."/>
        </authorList>
    </citation>
    <scope>NUCLEOTIDE SEQUENCE [LARGE SCALE GENOMIC DNA]</scope>
    <source>
        <strain evidence="2">cv. Punajuju</strain>
        <tissue evidence="1">Leaves</tissue>
    </source>
</reference>
<name>A0ACB9DVD9_CICIN</name>
<organism evidence="1 2">
    <name type="scientific">Cichorium intybus</name>
    <name type="common">Chicory</name>
    <dbReference type="NCBI Taxonomy" id="13427"/>
    <lineage>
        <taxon>Eukaryota</taxon>
        <taxon>Viridiplantae</taxon>
        <taxon>Streptophyta</taxon>
        <taxon>Embryophyta</taxon>
        <taxon>Tracheophyta</taxon>
        <taxon>Spermatophyta</taxon>
        <taxon>Magnoliopsida</taxon>
        <taxon>eudicotyledons</taxon>
        <taxon>Gunneridae</taxon>
        <taxon>Pentapetalae</taxon>
        <taxon>asterids</taxon>
        <taxon>campanulids</taxon>
        <taxon>Asterales</taxon>
        <taxon>Asteraceae</taxon>
        <taxon>Cichorioideae</taxon>
        <taxon>Cichorieae</taxon>
        <taxon>Cichoriinae</taxon>
        <taxon>Cichorium</taxon>
    </lineage>
</organism>
<comment type="caution">
    <text evidence="1">The sequence shown here is derived from an EMBL/GenBank/DDBJ whole genome shotgun (WGS) entry which is preliminary data.</text>
</comment>
<proteinExistence type="predicted"/>
<sequence length="116" mass="13501">MREMLAMVDGAMEKFFDFMLHIENISDKHVDTNANRLNDFAFRARQDNFTIHDFNWERFMAMVLTQRCLVMNSNGSDIAQMKMMLQSLHKLGMVISSETDVEEEVDAAVVQKYNLS</sequence>
<dbReference type="EMBL" id="CM042012">
    <property type="protein sequence ID" value="KAI3750426.1"/>
    <property type="molecule type" value="Genomic_DNA"/>
</dbReference>
<accession>A0ACB9DVD9</accession>